<comment type="caution">
    <text evidence="1">The sequence shown here is derived from an EMBL/GenBank/DDBJ whole genome shotgun (WGS) entry which is preliminary data.</text>
</comment>
<name>X0U9I2_9ZZZZ</name>
<proteinExistence type="predicted"/>
<reference evidence="1" key="1">
    <citation type="journal article" date="2014" name="Front. Microbiol.">
        <title>High frequency of phylogenetically diverse reductive dehalogenase-homologous genes in deep subseafloor sedimentary metagenomes.</title>
        <authorList>
            <person name="Kawai M."/>
            <person name="Futagami T."/>
            <person name="Toyoda A."/>
            <person name="Takaki Y."/>
            <person name="Nishi S."/>
            <person name="Hori S."/>
            <person name="Arai W."/>
            <person name="Tsubouchi T."/>
            <person name="Morono Y."/>
            <person name="Uchiyama I."/>
            <person name="Ito T."/>
            <person name="Fujiyama A."/>
            <person name="Inagaki F."/>
            <person name="Takami H."/>
        </authorList>
    </citation>
    <scope>NUCLEOTIDE SEQUENCE</scope>
    <source>
        <strain evidence="1">Expedition CK06-06</strain>
    </source>
</reference>
<gene>
    <name evidence="1" type="ORF">S01H1_41880</name>
</gene>
<organism evidence="1">
    <name type="scientific">marine sediment metagenome</name>
    <dbReference type="NCBI Taxonomy" id="412755"/>
    <lineage>
        <taxon>unclassified sequences</taxon>
        <taxon>metagenomes</taxon>
        <taxon>ecological metagenomes</taxon>
    </lineage>
</organism>
<accession>X0U9I2</accession>
<dbReference type="EMBL" id="BARS01026584">
    <property type="protein sequence ID" value="GAG02220.1"/>
    <property type="molecule type" value="Genomic_DNA"/>
</dbReference>
<protein>
    <submittedName>
        <fullName evidence="1">Uncharacterized protein</fullName>
    </submittedName>
</protein>
<dbReference type="AlphaFoldDB" id="X0U9I2"/>
<evidence type="ECO:0000313" key="1">
    <source>
        <dbReference type="EMBL" id="GAG02220.1"/>
    </source>
</evidence>
<sequence>MPKFKTLIQAENYGVTHYLQPELTETIHGNWEVKEGYGNKKEG</sequence>